<proteinExistence type="inferred from homology"/>
<organism evidence="11 12">
    <name type="scientific">Saccoglossus kowalevskii</name>
    <name type="common">Acorn worm</name>
    <dbReference type="NCBI Taxonomy" id="10224"/>
    <lineage>
        <taxon>Eukaryota</taxon>
        <taxon>Metazoa</taxon>
        <taxon>Hemichordata</taxon>
        <taxon>Enteropneusta</taxon>
        <taxon>Harrimaniidae</taxon>
        <taxon>Saccoglossus</taxon>
    </lineage>
</organism>
<feature type="transmembrane region" description="Helical" evidence="9">
    <location>
        <begin position="238"/>
        <end position="262"/>
    </location>
</feature>
<dbReference type="RefSeq" id="XP_006825636.1">
    <property type="nucleotide sequence ID" value="XM_006825573.1"/>
</dbReference>
<dbReference type="SUPFAM" id="SSF81321">
    <property type="entry name" value="Family A G protein-coupled receptor-like"/>
    <property type="match status" value="1"/>
</dbReference>
<evidence type="ECO:0000256" key="9">
    <source>
        <dbReference type="SAM" id="Phobius"/>
    </source>
</evidence>
<dbReference type="Pfam" id="PF00001">
    <property type="entry name" value="7tm_1"/>
    <property type="match status" value="1"/>
</dbReference>
<comment type="subcellular location">
    <subcellularLocation>
        <location evidence="1">Membrane</location>
        <topology evidence="1">Multi-pass membrane protein</topology>
    </subcellularLocation>
</comment>
<evidence type="ECO:0000256" key="2">
    <source>
        <dbReference type="ARBA" id="ARBA00022692"/>
    </source>
</evidence>
<dbReference type="InterPro" id="IPR017452">
    <property type="entry name" value="GPCR_Rhodpsn_7TM"/>
</dbReference>
<evidence type="ECO:0000313" key="12">
    <source>
        <dbReference type="RefSeq" id="XP_006825636.1"/>
    </source>
</evidence>
<evidence type="ECO:0000256" key="8">
    <source>
        <dbReference type="RuleBase" id="RU000688"/>
    </source>
</evidence>
<evidence type="ECO:0000313" key="11">
    <source>
        <dbReference type="Proteomes" id="UP000694865"/>
    </source>
</evidence>
<keyword evidence="3 9" id="KW-1133">Transmembrane helix</keyword>
<evidence type="ECO:0000256" key="1">
    <source>
        <dbReference type="ARBA" id="ARBA00004141"/>
    </source>
</evidence>
<evidence type="ECO:0000259" key="10">
    <source>
        <dbReference type="PROSITE" id="PS50262"/>
    </source>
</evidence>
<dbReference type="GeneID" id="102802295"/>
<reference evidence="12" key="1">
    <citation type="submission" date="2025-08" db="UniProtKB">
        <authorList>
            <consortium name="RefSeq"/>
        </authorList>
    </citation>
    <scope>IDENTIFICATION</scope>
    <source>
        <tissue evidence="12">Testes</tissue>
    </source>
</reference>
<dbReference type="PANTHER" id="PTHR24243">
    <property type="entry name" value="G-PROTEIN COUPLED RECEPTOR"/>
    <property type="match status" value="1"/>
</dbReference>
<name>A0ABM0N045_SACKO</name>
<evidence type="ECO:0000256" key="6">
    <source>
        <dbReference type="ARBA" id="ARBA00023170"/>
    </source>
</evidence>
<dbReference type="PANTHER" id="PTHR24243:SF208">
    <property type="entry name" value="PYROKININ-1 RECEPTOR"/>
    <property type="match status" value="1"/>
</dbReference>
<keyword evidence="5 9" id="KW-0472">Membrane</keyword>
<dbReference type="Gene3D" id="1.20.1070.10">
    <property type="entry name" value="Rhodopsin 7-helix transmembrane proteins"/>
    <property type="match status" value="1"/>
</dbReference>
<dbReference type="CDD" id="cd00637">
    <property type="entry name" value="7tm_classA_rhodopsin-like"/>
    <property type="match status" value="1"/>
</dbReference>
<dbReference type="PRINTS" id="PR00237">
    <property type="entry name" value="GPCRRHODOPSN"/>
</dbReference>
<evidence type="ECO:0000256" key="4">
    <source>
        <dbReference type="ARBA" id="ARBA00023040"/>
    </source>
</evidence>
<gene>
    <name evidence="12" type="primary">LOC102802295</name>
</gene>
<evidence type="ECO:0000256" key="7">
    <source>
        <dbReference type="ARBA" id="ARBA00023224"/>
    </source>
</evidence>
<dbReference type="InterPro" id="IPR000276">
    <property type="entry name" value="GPCR_Rhodpsn"/>
</dbReference>
<dbReference type="Proteomes" id="UP000694865">
    <property type="component" value="Unplaced"/>
</dbReference>
<feature type="transmembrane region" description="Helical" evidence="9">
    <location>
        <begin position="41"/>
        <end position="63"/>
    </location>
</feature>
<evidence type="ECO:0000256" key="3">
    <source>
        <dbReference type="ARBA" id="ARBA00022989"/>
    </source>
</evidence>
<feature type="transmembrane region" description="Helical" evidence="9">
    <location>
        <begin position="109"/>
        <end position="132"/>
    </location>
</feature>
<dbReference type="PROSITE" id="PS00237">
    <property type="entry name" value="G_PROTEIN_RECEP_F1_1"/>
    <property type="match status" value="1"/>
</dbReference>
<comment type="similarity">
    <text evidence="8">Belongs to the G-protein coupled receptor 1 family.</text>
</comment>
<protein>
    <submittedName>
        <fullName evidence="12">Bombesin receptor subtype-3-like</fullName>
    </submittedName>
</protein>
<dbReference type="PROSITE" id="PS50262">
    <property type="entry name" value="G_PROTEIN_RECEP_F1_2"/>
    <property type="match status" value="1"/>
</dbReference>
<feature type="transmembrane region" description="Helical" evidence="9">
    <location>
        <begin position="282"/>
        <end position="303"/>
    </location>
</feature>
<feature type="transmembrane region" description="Helical" evidence="9">
    <location>
        <begin position="181"/>
        <end position="206"/>
    </location>
</feature>
<keyword evidence="4 8" id="KW-0297">G-protein coupled receptor</keyword>
<feature type="domain" description="G-protein coupled receptors family 1 profile" evidence="10">
    <location>
        <begin position="55"/>
        <end position="301"/>
    </location>
</feature>
<feature type="transmembrane region" description="Helical" evidence="9">
    <location>
        <begin position="153"/>
        <end position="175"/>
    </location>
</feature>
<sequence>MPLVYDELYYNNCTSNALLYNESRDKCELSITICGIGNTTMLILVITFGSIGFLGNAAFIFVVGRVESMRTLPNYYIINLAVADVLCLISFLLQPLVYPFSFADTDTFVFLRSFMMDTGTFTSILTVAMISVDRYNALCRPMQPSGDHYKVRVLAMITITWIVGLLLGLCEYLVVTVLYGRIAATVIISIFACVTVFFLLFVILLYSLIAKEFAVKCLQRASEGVAHAPARLREERQVLGICLIIVVVFFVCIAPSVYILLISTITFFYPDVAFNSEFDYCMITLSPVMMIINFALNPFVYNLPSGNHRIAFRLAFSRRLAQQYAQCQYAAHRSRSSTKNVEISGGSIVHVDPQLGIQMNILTSL</sequence>
<accession>A0ABM0N045</accession>
<feature type="transmembrane region" description="Helical" evidence="9">
    <location>
        <begin position="75"/>
        <end position="97"/>
    </location>
</feature>
<keyword evidence="11" id="KW-1185">Reference proteome</keyword>
<keyword evidence="7 8" id="KW-0807">Transducer</keyword>
<evidence type="ECO:0000256" key="5">
    <source>
        <dbReference type="ARBA" id="ARBA00023136"/>
    </source>
</evidence>
<keyword evidence="2 8" id="KW-0812">Transmembrane</keyword>
<keyword evidence="6 8" id="KW-0675">Receptor</keyword>